<dbReference type="PANTHER" id="PTHR11037">
    <property type="entry name" value="TRANSCRIPTION FACTOR CP2"/>
    <property type="match status" value="1"/>
</dbReference>
<dbReference type="EMBL" id="JAEPRD010000003">
    <property type="protein sequence ID" value="KAG2213373.1"/>
    <property type="molecule type" value="Genomic_DNA"/>
</dbReference>
<dbReference type="OrthoDB" id="7680836at2759"/>
<evidence type="ECO:0000256" key="1">
    <source>
        <dbReference type="SAM" id="MobiDB-lite"/>
    </source>
</evidence>
<keyword evidence="4" id="KW-1185">Reference proteome</keyword>
<evidence type="ECO:0000259" key="2">
    <source>
        <dbReference type="PROSITE" id="PS51968"/>
    </source>
</evidence>
<reference evidence="3" key="1">
    <citation type="submission" date="2020-12" db="EMBL/GenBank/DDBJ databases">
        <title>Metabolic potential, ecology and presence of endohyphal bacteria is reflected in genomic diversity of Mucoromycotina.</title>
        <authorList>
            <person name="Muszewska A."/>
            <person name="Okrasinska A."/>
            <person name="Steczkiewicz K."/>
            <person name="Drgas O."/>
            <person name="Orlowska M."/>
            <person name="Perlinska-Lenart U."/>
            <person name="Aleksandrzak-Piekarczyk T."/>
            <person name="Szatraj K."/>
            <person name="Zielenkiewicz U."/>
            <person name="Pilsyk S."/>
            <person name="Malc E."/>
            <person name="Mieczkowski P."/>
            <person name="Kruszewska J.S."/>
            <person name="Biernat P."/>
            <person name="Pawlowska J."/>
        </authorList>
    </citation>
    <scope>NUCLEOTIDE SEQUENCE</scope>
    <source>
        <strain evidence="3">WA0000017839</strain>
    </source>
</reference>
<dbReference type="AlphaFoldDB" id="A0A8H7RPD7"/>
<dbReference type="InterPro" id="IPR007604">
    <property type="entry name" value="CP2"/>
</dbReference>
<organism evidence="3 4">
    <name type="scientific">Mucor saturninus</name>
    <dbReference type="NCBI Taxonomy" id="64648"/>
    <lineage>
        <taxon>Eukaryota</taxon>
        <taxon>Fungi</taxon>
        <taxon>Fungi incertae sedis</taxon>
        <taxon>Mucoromycota</taxon>
        <taxon>Mucoromycotina</taxon>
        <taxon>Mucoromycetes</taxon>
        <taxon>Mucorales</taxon>
        <taxon>Mucorineae</taxon>
        <taxon>Mucoraceae</taxon>
        <taxon>Mucor</taxon>
    </lineage>
</organism>
<feature type="domain" description="Grh/CP2 DB" evidence="2">
    <location>
        <begin position="60"/>
        <end position="283"/>
    </location>
</feature>
<dbReference type="Proteomes" id="UP000603453">
    <property type="component" value="Unassembled WGS sequence"/>
</dbReference>
<dbReference type="Pfam" id="PF04516">
    <property type="entry name" value="CP2"/>
    <property type="match status" value="1"/>
</dbReference>
<feature type="region of interest" description="Disordered" evidence="1">
    <location>
        <begin position="312"/>
        <end position="340"/>
    </location>
</feature>
<sequence>MTTANEFKSNFMENNQGWNQPSYDGDIKHNSRVHLRHFSANDSQCIRTNSFPSDLDKHQRRLRFDIVLEAATAVTQKAEESAITYLNRGQVYGVQLNDKQGLNEVITSTLSIAFHSSSHRRIAESYWKFWVTQQKQTEVRAIDIDANQSTGISDLKFPSFDKITFNWNGRFGAKIYVRFKCLSTDFSRIKGVKGIPLRTQMESHVAESQEDEICFCKVKLFRDKGAERKNKDDAKQISKQLEKVYGKANEQSLPLMYNVSLPYSVFGEIPTSSTLDSFEHAADDLAVPSQLKTPARYHTRVMTAPNSLFYQTHRNNNNQSARGRKSSSSALPPFSRLSTSSSDLYEQDNFISKTKDNYDFHNYLNQQQQALASLPNIDTNTRHARTPSTLYHQQPSETYSHSTALTASFDDDLPPLTADIHTPGTQATPTEFAHAYDKKIYINHVLTPDLMIDFQPIMSSIYDVFTPEEIQQPPEGCVISSPSQEDVYSSTSSSEQRRDYFCSMETSHHISLLQQQLQLHNETASNIMMNNSASNLLLLSPPPALLPSTKKRAHSDLIDHQDTMEESRILTYSSNPSHVTLSSNCSSNSSDCSINSDTTNHMAKKPRYSP</sequence>
<feature type="compositionally biased region" description="Polar residues" evidence="1">
    <location>
        <begin position="480"/>
        <end position="492"/>
    </location>
</feature>
<evidence type="ECO:0000313" key="4">
    <source>
        <dbReference type="Proteomes" id="UP000603453"/>
    </source>
</evidence>
<dbReference type="GO" id="GO:0001228">
    <property type="term" value="F:DNA-binding transcription activator activity, RNA polymerase II-specific"/>
    <property type="evidence" value="ECO:0007669"/>
    <property type="project" value="TreeGrafter"/>
</dbReference>
<feature type="region of interest" description="Disordered" evidence="1">
    <location>
        <begin position="584"/>
        <end position="610"/>
    </location>
</feature>
<feature type="region of interest" description="Disordered" evidence="1">
    <location>
        <begin position="1"/>
        <end position="22"/>
    </location>
</feature>
<accession>A0A8H7RPD7</accession>
<dbReference type="InterPro" id="IPR040167">
    <property type="entry name" value="TF_CP2-like"/>
</dbReference>
<name>A0A8H7RPD7_9FUNG</name>
<protein>
    <recommendedName>
        <fullName evidence="2">Grh/CP2 DB domain-containing protein</fullName>
    </recommendedName>
</protein>
<feature type="compositionally biased region" description="Low complexity" evidence="1">
    <location>
        <begin position="584"/>
        <end position="600"/>
    </location>
</feature>
<dbReference type="GO" id="GO:0005634">
    <property type="term" value="C:nucleus"/>
    <property type="evidence" value="ECO:0007669"/>
    <property type="project" value="TreeGrafter"/>
</dbReference>
<gene>
    <name evidence="3" type="ORF">INT47_009046</name>
</gene>
<comment type="caution">
    <text evidence="3">The sequence shown here is derived from an EMBL/GenBank/DDBJ whole genome shotgun (WGS) entry which is preliminary data.</text>
</comment>
<dbReference type="GO" id="GO:0000978">
    <property type="term" value="F:RNA polymerase II cis-regulatory region sequence-specific DNA binding"/>
    <property type="evidence" value="ECO:0007669"/>
    <property type="project" value="TreeGrafter"/>
</dbReference>
<feature type="region of interest" description="Disordered" evidence="1">
    <location>
        <begin position="473"/>
        <end position="492"/>
    </location>
</feature>
<evidence type="ECO:0000313" key="3">
    <source>
        <dbReference type="EMBL" id="KAG2213373.1"/>
    </source>
</evidence>
<dbReference type="PANTHER" id="PTHR11037:SF20">
    <property type="entry name" value="PROTEIN GRAINYHEAD"/>
    <property type="match status" value="1"/>
</dbReference>
<dbReference type="PROSITE" id="PS51968">
    <property type="entry name" value="GRH_CP2_DB"/>
    <property type="match status" value="1"/>
</dbReference>
<proteinExistence type="predicted"/>